<accession>A0A285UDY9</accession>
<feature type="region of interest" description="Disordered" evidence="1">
    <location>
        <begin position="243"/>
        <end position="352"/>
    </location>
</feature>
<evidence type="ECO:0000256" key="1">
    <source>
        <dbReference type="SAM" id="MobiDB-lite"/>
    </source>
</evidence>
<proteinExistence type="predicted"/>
<dbReference type="OrthoDB" id="8351952at2"/>
<dbReference type="InterPro" id="IPR037053">
    <property type="entry name" value="Phage_tail_collar_dom_sf"/>
</dbReference>
<dbReference type="EMBL" id="OBQD01000007">
    <property type="protein sequence ID" value="SOC40100.1"/>
    <property type="molecule type" value="Genomic_DNA"/>
</dbReference>
<feature type="compositionally biased region" description="Polar residues" evidence="1">
    <location>
        <begin position="279"/>
        <end position="290"/>
    </location>
</feature>
<dbReference type="SUPFAM" id="SSF88874">
    <property type="entry name" value="Receptor-binding domain of short tail fibre protein gp12"/>
    <property type="match status" value="1"/>
</dbReference>
<protein>
    <submittedName>
        <fullName evidence="3">Tail collar domain</fullName>
    </submittedName>
</protein>
<dbReference type="Gene3D" id="3.90.1340.10">
    <property type="entry name" value="Phage tail collar domain"/>
    <property type="match status" value="1"/>
</dbReference>
<dbReference type="RefSeq" id="WP_097139446.1">
    <property type="nucleotide sequence ID" value="NZ_OBQD01000007.1"/>
</dbReference>
<organism evidence="3 4">
    <name type="scientific">Rhizobium subbaraonis</name>
    <dbReference type="NCBI Taxonomy" id="908946"/>
    <lineage>
        <taxon>Bacteria</taxon>
        <taxon>Pseudomonadati</taxon>
        <taxon>Pseudomonadota</taxon>
        <taxon>Alphaproteobacteria</taxon>
        <taxon>Hyphomicrobiales</taxon>
        <taxon>Rhizobiaceae</taxon>
        <taxon>Rhizobium/Agrobacterium group</taxon>
        <taxon>Rhizobium</taxon>
    </lineage>
</organism>
<dbReference type="Proteomes" id="UP000219167">
    <property type="component" value="Unassembled WGS sequence"/>
</dbReference>
<dbReference type="AlphaFoldDB" id="A0A285UDY9"/>
<dbReference type="InterPro" id="IPR011083">
    <property type="entry name" value="Phage_tail_collar_dom"/>
</dbReference>
<dbReference type="Pfam" id="PF07484">
    <property type="entry name" value="Collar"/>
    <property type="match status" value="1"/>
</dbReference>
<sequence length="366" mass="37623">MSSIFEWSRIAANNANADSSINWAEGQPPSTVNNSARVMMQRIKELLDDLGGVASATGTANGIAVSAPTPFSALANGLRVAFRASNNNSAATSLNVNSLGSKPVVKFTTSGETALSGGEVKIGGIYEVVYSTLLNGGAGAWLLLNPTPLAATVEVPPGAVSAFARNSAPSGWLKCNGAAVSRTTYAGLFSAIGTAFGAGNRSTTFNVPELRGEFIRGWADGRSVDTGRVFGSTQAHAFDEHTHTGTTASNSHSHTGTTSSDSHSHTGTTNSGGSHNHTVSGQTPASTQSVIDPGNQILYASDGANSRSTNTSTDGSHSHGFTTSTDSHSHSFTTNTDTHSHSFTTNAAGGSETRPRNVALLYCIKT</sequence>
<gene>
    <name evidence="3" type="ORF">SAMN05892877_1073</name>
</gene>
<reference evidence="3 4" key="1">
    <citation type="submission" date="2017-08" db="EMBL/GenBank/DDBJ databases">
        <authorList>
            <person name="de Groot N.N."/>
        </authorList>
    </citation>
    <scope>NUCLEOTIDE SEQUENCE [LARGE SCALE GENOMIC DNA]</scope>
    <source>
        <strain evidence="3 4">JC85</strain>
    </source>
</reference>
<feature type="compositionally biased region" description="Low complexity" evidence="1">
    <location>
        <begin position="244"/>
        <end position="278"/>
    </location>
</feature>
<evidence type="ECO:0000313" key="3">
    <source>
        <dbReference type="EMBL" id="SOC40100.1"/>
    </source>
</evidence>
<keyword evidence="4" id="KW-1185">Reference proteome</keyword>
<feature type="compositionally biased region" description="Low complexity" evidence="1">
    <location>
        <begin position="311"/>
        <end position="346"/>
    </location>
</feature>
<name>A0A285UDY9_9HYPH</name>
<evidence type="ECO:0000313" key="4">
    <source>
        <dbReference type="Proteomes" id="UP000219167"/>
    </source>
</evidence>
<evidence type="ECO:0000259" key="2">
    <source>
        <dbReference type="Pfam" id="PF07484"/>
    </source>
</evidence>
<feature type="domain" description="Phage tail collar" evidence="2">
    <location>
        <begin position="158"/>
        <end position="215"/>
    </location>
</feature>